<evidence type="ECO:0000313" key="3">
    <source>
        <dbReference type="Proteomes" id="UP000186997"/>
    </source>
</evidence>
<keyword evidence="3" id="KW-1185">Reference proteome</keyword>
<dbReference type="OrthoDB" id="7652287at2"/>
<organism evidence="2 3">
    <name type="scientific">Yoonia rosea</name>
    <dbReference type="NCBI Taxonomy" id="287098"/>
    <lineage>
        <taxon>Bacteria</taxon>
        <taxon>Pseudomonadati</taxon>
        <taxon>Pseudomonadota</taxon>
        <taxon>Alphaproteobacteria</taxon>
        <taxon>Rhodobacterales</taxon>
        <taxon>Paracoccaceae</taxon>
        <taxon>Yoonia</taxon>
    </lineage>
</organism>
<dbReference type="STRING" id="287098.SAMN05421665_1797"/>
<dbReference type="Proteomes" id="UP000186997">
    <property type="component" value="Unassembled WGS sequence"/>
</dbReference>
<dbReference type="EMBL" id="FTPR01000001">
    <property type="protein sequence ID" value="SIT84123.1"/>
    <property type="molecule type" value="Genomic_DNA"/>
</dbReference>
<proteinExistence type="predicted"/>
<sequence>MSQHRPIQAVEDYTDAFLGTLWVFLFMGFWVIAAAVGYLWVAATAYALLQFVKWIDRIKNG</sequence>
<keyword evidence="1" id="KW-0472">Membrane</keyword>
<keyword evidence="1" id="KW-0812">Transmembrane</keyword>
<accession>A0A1R3X2K9</accession>
<evidence type="ECO:0000256" key="1">
    <source>
        <dbReference type="SAM" id="Phobius"/>
    </source>
</evidence>
<reference evidence="3" key="1">
    <citation type="submission" date="2017-01" db="EMBL/GenBank/DDBJ databases">
        <authorList>
            <person name="Varghese N."/>
            <person name="Submissions S."/>
        </authorList>
    </citation>
    <scope>NUCLEOTIDE SEQUENCE [LARGE SCALE GENOMIC DNA]</scope>
    <source>
        <strain evidence="3">DSM 29591</strain>
    </source>
</reference>
<evidence type="ECO:0000313" key="2">
    <source>
        <dbReference type="EMBL" id="SIT84123.1"/>
    </source>
</evidence>
<dbReference type="AlphaFoldDB" id="A0A1R3X2K9"/>
<dbReference type="RefSeq" id="WP_076659248.1">
    <property type="nucleotide sequence ID" value="NZ_FTPR01000001.1"/>
</dbReference>
<feature type="transmembrane region" description="Helical" evidence="1">
    <location>
        <begin position="20"/>
        <end position="49"/>
    </location>
</feature>
<protein>
    <submittedName>
        <fullName evidence="2">Uncharacterized protein</fullName>
    </submittedName>
</protein>
<keyword evidence="1" id="KW-1133">Transmembrane helix</keyword>
<gene>
    <name evidence="2" type="ORF">SAMN05421665_1797</name>
</gene>
<name>A0A1R3X2K9_9RHOB</name>